<dbReference type="OrthoDB" id="381190at2759"/>
<dbReference type="EMBL" id="AVOT02008722">
    <property type="protein sequence ID" value="MBW0486586.1"/>
    <property type="molecule type" value="Genomic_DNA"/>
</dbReference>
<dbReference type="GO" id="GO:0004674">
    <property type="term" value="F:protein serine/threonine kinase activity"/>
    <property type="evidence" value="ECO:0007669"/>
    <property type="project" value="UniProtKB-KW"/>
</dbReference>
<keyword evidence="1" id="KW-0547">Nucleotide-binding</keyword>
<evidence type="ECO:0000313" key="4">
    <source>
        <dbReference type="Proteomes" id="UP000765509"/>
    </source>
</evidence>
<dbReference type="PANTHER" id="PTHR11139">
    <property type="entry name" value="ATAXIA TELANGIECTASIA MUTATED ATM -RELATED"/>
    <property type="match status" value="1"/>
</dbReference>
<feature type="domain" description="Serine/threonine-protein kinase mTOR" evidence="2">
    <location>
        <begin position="34"/>
        <end position="175"/>
    </location>
</feature>
<dbReference type="Proteomes" id="UP000765509">
    <property type="component" value="Unassembled WGS sequence"/>
</dbReference>
<dbReference type="GO" id="GO:0038202">
    <property type="term" value="P:TORC1 signaling"/>
    <property type="evidence" value="ECO:0007669"/>
    <property type="project" value="TreeGrafter"/>
</dbReference>
<keyword evidence="1" id="KW-0418">Kinase</keyword>
<comment type="catalytic activity">
    <reaction evidence="1">
        <text>L-threonyl-[protein] + ATP = O-phospho-L-threonyl-[protein] + ADP + H(+)</text>
        <dbReference type="Rhea" id="RHEA:46608"/>
        <dbReference type="Rhea" id="RHEA-COMP:11060"/>
        <dbReference type="Rhea" id="RHEA-COMP:11605"/>
        <dbReference type="ChEBI" id="CHEBI:15378"/>
        <dbReference type="ChEBI" id="CHEBI:30013"/>
        <dbReference type="ChEBI" id="CHEBI:30616"/>
        <dbReference type="ChEBI" id="CHEBI:61977"/>
        <dbReference type="ChEBI" id="CHEBI:456216"/>
        <dbReference type="EC" id="2.7.11.1"/>
    </reaction>
</comment>
<dbReference type="InterPro" id="IPR024585">
    <property type="entry name" value="mTOR_dom"/>
</dbReference>
<sequence>MQLIMDTLKDLSSSGKREAALKALGQLCSNTGYVVDSYFDPPALLPIITSILRTETYSHVLREALRVLGILGALDPYRNNSAIDQIGGSTIGIGTLLDSAPILTDPLHPDQIGSSNEYYYPTITFSALPSILRDSSLSHHHAAVVQAIIFIFWSFRLKCVGFLPKVIPTYLHAMR</sequence>
<dbReference type="SMART" id="SM01346">
    <property type="entry name" value="DUF3385"/>
    <property type="match status" value="1"/>
</dbReference>
<dbReference type="AlphaFoldDB" id="A0A9Q3CK71"/>
<reference evidence="3" key="1">
    <citation type="submission" date="2021-03" db="EMBL/GenBank/DDBJ databases">
        <title>Draft genome sequence of rust myrtle Austropuccinia psidii MF-1, a brazilian biotype.</title>
        <authorList>
            <person name="Quecine M.C."/>
            <person name="Pachon D.M.R."/>
            <person name="Bonatelli M.L."/>
            <person name="Correr F.H."/>
            <person name="Franceschini L.M."/>
            <person name="Leite T.F."/>
            <person name="Margarido G.R.A."/>
            <person name="Almeida C.A."/>
            <person name="Ferrarezi J.A."/>
            <person name="Labate C.A."/>
        </authorList>
    </citation>
    <scope>NUCLEOTIDE SEQUENCE</scope>
    <source>
        <strain evidence="3">MF-1</strain>
    </source>
</reference>
<dbReference type="GO" id="GO:0016242">
    <property type="term" value="P:negative regulation of macroautophagy"/>
    <property type="evidence" value="ECO:0007669"/>
    <property type="project" value="TreeGrafter"/>
</dbReference>
<dbReference type="InterPro" id="IPR016024">
    <property type="entry name" value="ARM-type_fold"/>
</dbReference>
<dbReference type="GO" id="GO:0005524">
    <property type="term" value="F:ATP binding"/>
    <property type="evidence" value="ECO:0007669"/>
    <property type="project" value="UniProtKB-KW"/>
</dbReference>
<keyword evidence="4" id="KW-1185">Reference proteome</keyword>
<dbReference type="EC" id="2.7.11.1" evidence="1"/>
<dbReference type="GO" id="GO:0005634">
    <property type="term" value="C:nucleus"/>
    <property type="evidence" value="ECO:0007669"/>
    <property type="project" value="TreeGrafter"/>
</dbReference>
<keyword evidence="1" id="KW-0808">Transferase</keyword>
<gene>
    <name evidence="3" type="ORF">O181_026301</name>
</gene>
<dbReference type="Gene3D" id="1.25.10.10">
    <property type="entry name" value="Leucine-rich Repeat Variant"/>
    <property type="match status" value="1"/>
</dbReference>
<comment type="similarity">
    <text evidence="1">Belongs to the PI3/PI4-kinase family.</text>
</comment>
<evidence type="ECO:0000259" key="2">
    <source>
        <dbReference type="SMART" id="SM01346"/>
    </source>
</evidence>
<name>A0A9Q3CK71_9BASI</name>
<dbReference type="SUPFAM" id="SSF48371">
    <property type="entry name" value="ARM repeat"/>
    <property type="match status" value="1"/>
</dbReference>
<comment type="caution">
    <text evidence="3">The sequence shown here is derived from an EMBL/GenBank/DDBJ whole genome shotgun (WGS) entry which is preliminary data.</text>
</comment>
<dbReference type="GO" id="GO:0031932">
    <property type="term" value="C:TORC2 complex"/>
    <property type="evidence" value="ECO:0007669"/>
    <property type="project" value="TreeGrafter"/>
</dbReference>
<proteinExistence type="inferred from homology"/>
<dbReference type="GO" id="GO:0005737">
    <property type="term" value="C:cytoplasm"/>
    <property type="evidence" value="ECO:0007669"/>
    <property type="project" value="TreeGrafter"/>
</dbReference>
<organism evidence="3 4">
    <name type="scientific">Austropuccinia psidii MF-1</name>
    <dbReference type="NCBI Taxonomy" id="1389203"/>
    <lineage>
        <taxon>Eukaryota</taxon>
        <taxon>Fungi</taxon>
        <taxon>Dikarya</taxon>
        <taxon>Basidiomycota</taxon>
        <taxon>Pucciniomycotina</taxon>
        <taxon>Pucciniomycetes</taxon>
        <taxon>Pucciniales</taxon>
        <taxon>Sphaerophragmiaceae</taxon>
        <taxon>Austropuccinia</taxon>
    </lineage>
</organism>
<evidence type="ECO:0000256" key="1">
    <source>
        <dbReference type="RuleBase" id="RU364109"/>
    </source>
</evidence>
<dbReference type="PANTHER" id="PTHR11139:SF9">
    <property type="entry name" value="SERINE_THREONINE-PROTEIN KINASE MTOR"/>
    <property type="match status" value="1"/>
</dbReference>
<keyword evidence="1" id="KW-0067">ATP-binding</keyword>
<dbReference type="Pfam" id="PF11865">
    <property type="entry name" value="mTOR_dom"/>
    <property type="match status" value="1"/>
</dbReference>
<dbReference type="GO" id="GO:0031931">
    <property type="term" value="C:TORC1 complex"/>
    <property type="evidence" value="ECO:0007669"/>
    <property type="project" value="TreeGrafter"/>
</dbReference>
<dbReference type="InterPro" id="IPR050517">
    <property type="entry name" value="DDR_Repair_Kinase"/>
</dbReference>
<evidence type="ECO:0000313" key="3">
    <source>
        <dbReference type="EMBL" id="MBW0486586.1"/>
    </source>
</evidence>
<accession>A0A9Q3CK71</accession>
<dbReference type="InterPro" id="IPR011989">
    <property type="entry name" value="ARM-like"/>
</dbReference>
<protein>
    <recommendedName>
        <fullName evidence="1">Serine/threonine-protein kinase TOR</fullName>
        <ecNumber evidence="1">2.7.11.1</ecNumber>
    </recommendedName>
</protein>
<keyword evidence="1" id="KW-0723">Serine/threonine-protein kinase</keyword>